<proteinExistence type="predicted"/>
<dbReference type="OrthoDB" id="760263at2759"/>
<keyword evidence="3" id="KW-1185">Reference proteome</keyword>
<evidence type="ECO:0000313" key="3">
    <source>
        <dbReference type="Proteomes" id="UP000507245"/>
    </source>
</evidence>
<dbReference type="Proteomes" id="UP000507245">
    <property type="component" value="Unassembled WGS sequence"/>
</dbReference>
<evidence type="ECO:0000256" key="1">
    <source>
        <dbReference type="SAM" id="MobiDB-lite"/>
    </source>
</evidence>
<gene>
    <name evidence="2" type="ORF">ORAREDHAP_LOCUS22810</name>
</gene>
<dbReference type="EMBL" id="CAEKKB010000003">
    <property type="protein sequence ID" value="CAB4304979.1"/>
    <property type="molecule type" value="Genomic_DNA"/>
</dbReference>
<sequence>MSSPSTSSSSSSQDGNHSANAAGPSNVPRSGDFEGPSSSRRRAVNEVWPEPFVEALATQVAIDASRSMGRLAAAPALANVFQVRFLIKLNNHNSTKTHVIPLLN</sequence>
<organism evidence="2 3">
    <name type="scientific">Prunus armeniaca</name>
    <name type="common">Apricot</name>
    <name type="synonym">Armeniaca vulgaris</name>
    <dbReference type="NCBI Taxonomy" id="36596"/>
    <lineage>
        <taxon>Eukaryota</taxon>
        <taxon>Viridiplantae</taxon>
        <taxon>Streptophyta</taxon>
        <taxon>Embryophyta</taxon>
        <taxon>Tracheophyta</taxon>
        <taxon>Spermatophyta</taxon>
        <taxon>Magnoliopsida</taxon>
        <taxon>eudicotyledons</taxon>
        <taxon>Gunneridae</taxon>
        <taxon>Pentapetalae</taxon>
        <taxon>rosids</taxon>
        <taxon>fabids</taxon>
        <taxon>Rosales</taxon>
        <taxon>Rosaceae</taxon>
        <taxon>Amygdaloideae</taxon>
        <taxon>Amygdaleae</taxon>
        <taxon>Prunus</taxon>
    </lineage>
</organism>
<feature type="region of interest" description="Disordered" evidence="1">
    <location>
        <begin position="1"/>
        <end position="43"/>
    </location>
</feature>
<name>A0A6J5WTZ8_PRUAR</name>
<accession>A0A6J5WTZ8</accession>
<reference evidence="3" key="1">
    <citation type="journal article" date="2020" name="Genome Biol.">
        <title>Gamete binning: chromosome-level and haplotype-resolved genome assembly enabled by high-throughput single-cell sequencing of gamete genomes.</title>
        <authorList>
            <person name="Campoy J.A."/>
            <person name="Sun H."/>
            <person name="Goel M."/>
            <person name="Jiao W.-B."/>
            <person name="Folz-Donahue K."/>
            <person name="Wang N."/>
            <person name="Rubio M."/>
            <person name="Liu C."/>
            <person name="Kukat C."/>
            <person name="Ruiz D."/>
            <person name="Huettel B."/>
            <person name="Schneeberger K."/>
        </authorList>
    </citation>
    <scope>NUCLEOTIDE SEQUENCE [LARGE SCALE GENOMIC DNA]</scope>
    <source>
        <strain evidence="3">cv. Rojo Pasion</strain>
    </source>
</reference>
<protein>
    <submittedName>
        <fullName evidence="2">Uncharacterized protein</fullName>
    </submittedName>
</protein>
<dbReference type="AlphaFoldDB" id="A0A6J5WTZ8"/>
<evidence type="ECO:0000313" key="2">
    <source>
        <dbReference type="EMBL" id="CAB4304979.1"/>
    </source>
</evidence>
<feature type="compositionally biased region" description="Low complexity" evidence="1">
    <location>
        <begin position="1"/>
        <end position="12"/>
    </location>
</feature>